<sequence>PSPIPPSFPPPRPSPPPSPSPPKPSPPNPPPPSPPPPSPPPPSPPPPSPPPPSPPPPSPPPPSPPPPSPPPPSPPPPSPPSQRPPPPSPPSQRPPNPPSPSAKPPSPRPPSPPSPPPPSPPPPSPPPPSPLPLTPSPQTPQTPEKPTAPLPPAVTGIVMQPPPPLPSGMQIVVHNMQAYYQDDKLPMAFRNPSGGAVLPDQDTINTFVAQFKANASKALSIPESQIFILTIQVQDTTIAVLTRRLAEAQSRPDEGRRTDSLQGDDIKTDGPVTRSWTRRQLEELVPGSGLSLIVERSEATAEKLYGNRLSDHDVIKEAIEREQQAIDAARRNLATVGSTLGVTFNVIQIRPLYAPPPPPRPPPQPPGTLAPPSPPPGPPSWPTLKFSSLAASVGATSLYRLTGTIPSPPPFPSPPPSLRPPPPVVFRPPPPSSPPKSSDAILISRVRGAGVKGTTRPVVWFDDPDFDKLNEPGSTLTLVWPDSLTCPYTDECGDCGTGWVATDPQQVFIYFKDPIQITRIEIREIQNPAVQRIFLLPWPAADIPAANLTAREGFLGEFVYDDDGTIRPCPTSLIVDLPPETSGINQAVRKGGSPANLPRALRSTAAGGVFINLWPRQDIDLTSVVESVRFSGRVLYPNDPSIYDLLGSEF</sequence>
<dbReference type="PRINTS" id="PR01217">
    <property type="entry name" value="PRICHEXTENSN"/>
</dbReference>
<feature type="compositionally biased region" description="Pro residues" evidence="1">
    <location>
        <begin position="353"/>
        <end position="381"/>
    </location>
</feature>
<feature type="region of interest" description="Disordered" evidence="1">
    <location>
        <begin position="404"/>
        <end position="439"/>
    </location>
</feature>
<name>A0A8J4LMZ8_9CHLO</name>
<accession>A0A8J4LMZ8</accession>
<dbReference type="AlphaFoldDB" id="A0A8J4LMZ8"/>
<dbReference type="EMBL" id="BNCQ01000015">
    <property type="protein sequence ID" value="GIM04079.1"/>
    <property type="molecule type" value="Genomic_DNA"/>
</dbReference>
<feature type="compositionally biased region" description="Basic and acidic residues" evidence="1">
    <location>
        <begin position="247"/>
        <end position="268"/>
    </location>
</feature>
<feature type="compositionally biased region" description="Pro residues" evidence="1">
    <location>
        <begin position="1"/>
        <end position="140"/>
    </location>
</feature>
<feature type="compositionally biased region" description="Pro residues" evidence="1">
    <location>
        <begin position="406"/>
        <end position="434"/>
    </location>
</feature>
<feature type="non-terminal residue" evidence="2">
    <location>
        <position position="1"/>
    </location>
</feature>
<evidence type="ECO:0000313" key="2">
    <source>
        <dbReference type="EMBL" id="GIM04079.1"/>
    </source>
</evidence>
<dbReference type="Proteomes" id="UP000722791">
    <property type="component" value="Unassembled WGS sequence"/>
</dbReference>
<evidence type="ECO:0000256" key="1">
    <source>
        <dbReference type="SAM" id="MobiDB-lite"/>
    </source>
</evidence>
<gene>
    <name evidence="2" type="ORF">Vretimale_8707</name>
</gene>
<evidence type="ECO:0000313" key="3">
    <source>
        <dbReference type="Proteomes" id="UP000722791"/>
    </source>
</evidence>
<feature type="region of interest" description="Disordered" evidence="1">
    <location>
        <begin position="1"/>
        <end position="162"/>
    </location>
</feature>
<feature type="region of interest" description="Disordered" evidence="1">
    <location>
        <begin position="247"/>
        <end position="271"/>
    </location>
</feature>
<proteinExistence type="predicted"/>
<protein>
    <submittedName>
        <fullName evidence="2">Uncharacterized protein</fullName>
    </submittedName>
</protein>
<reference evidence="2" key="1">
    <citation type="journal article" date="2021" name="Proc. Natl. Acad. Sci. U.S.A.">
        <title>Three genomes in the algal genus Volvox reveal the fate of a haploid sex-determining region after a transition to homothallism.</title>
        <authorList>
            <person name="Yamamoto K."/>
            <person name="Hamaji T."/>
            <person name="Kawai-Toyooka H."/>
            <person name="Matsuzaki R."/>
            <person name="Takahashi F."/>
            <person name="Nishimura Y."/>
            <person name="Kawachi M."/>
            <person name="Noguchi H."/>
            <person name="Minakuchi Y."/>
            <person name="Umen J.G."/>
            <person name="Toyoda A."/>
            <person name="Nozaki H."/>
        </authorList>
    </citation>
    <scope>NUCLEOTIDE SEQUENCE</scope>
    <source>
        <strain evidence="2">NIES-3785</strain>
    </source>
</reference>
<feature type="region of interest" description="Disordered" evidence="1">
    <location>
        <begin position="353"/>
        <end position="383"/>
    </location>
</feature>
<organism evidence="2 3">
    <name type="scientific">Volvox reticuliferus</name>
    <dbReference type="NCBI Taxonomy" id="1737510"/>
    <lineage>
        <taxon>Eukaryota</taxon>
        <taxon>Viridiplantae</taxon>
        <taxon>Chlorophyta</taxon>
        <taxon>core chlorophytes</taxon>
        <taxon>Chlorophyceae</taxon>
        <taxon>CS clade</taxon>
        <taxon>Chlamydomonadales</taxon>
        <taxon>Volvocaceae</taxon>
        <taxon>Volvox</taxon>
    </lineage>
</organism>
<comment type="caution">
    <text evidence="2">The sequence shown here is derived from an EMBL/GenBank/DDBJ whole genome shotgun (WGS) entry which is preliminary data.</text>
</comment>